<keyword evidence="2" id="KW-1133">Transmembrane helix</keyword>
<feature type="transmembrane region" description="Helical" evidence="2">
    <location>
        <begin position="172"/>
        <end position="193"/>
    </location>
</feature>
<feature type="region of interest" description="Disordered" evidence="1">
    <location>
        <begin position="1"/>
        <end position="24"/>
    </location>
</feature>
<evidence type="ECO:0000256" key="2">
    <source>
        <dbReference type="SAM" id="Phobius"/>
    </source>
</evidence>
<dbReference type="EMBL" id="JACCBF010000001">
    <property type="protein sequence ID" value="NYD31058.1"/>
    <property type="molecule type" value="Genomic_DNA"/>
</dbReference>
<evidence type="ECO:0008006" key="5">
    <source>
        <dbReference type="Google" id="ProtNLM"/>
    </source>
</evidence>
<proteinExistence type="predicted"/>
<dbReference type="InterPro" id="IPR010767">
    <property type="entry name" value="Phage_CGC-2007_Cje0229"/>
</dbReference>
<feature type="transmembrane region" description="Helical" evidence="2">
    <location>
        <begin position="270"/>
        <end position="291"/>
    </location>
</feature>
<dbReference type="Pfam" id="PF07087">
    <property type="entry name" value="DUF1353"/>
    <property type="match status" value="1"/>
</dbReference>
<protein>
    <recommendedName>
        <fullName evidence="5">DUF1353 domain-containing protein</fullName>
    </recommendedName>
</protein>
<name>A0A852RKA3_9ACTN</name>
<dbReference type="AlphaFoldDB" id="A0A852RKA3"/>
<reference evidence="3 4" key="1">
    <citation type="submission" date="2020-07" db="EMBL/GenBank/DDBJ databases">
        <title>Sequencing the genomes of 1000 actinobacteria strains.</title>
        <authorList>
            <person name="Klenk H.-P."/>
        </authorList>
    </citation>
    <scope>NUCLEOTIDE SEQUENCE [LARGE SCALE GENOMIC DNA]</scope>
    <source>
        <strain evidence="3 4">DSM 19082</strain>
    </source>
</reference>
<dbReference type="Proteomes" id="UP000582231">
    <property type="component" value="Unassembled WGS sequence"/>
</dbReference>
<gene>
    <name evidence="3" type="ORF">BJ958_002604</name>
</gene>
<evidence type="ECO:0000313" key="3">
    <source>
        <dbReference type="EMBL" id="NYD31058.1"/>
    </source>
</evidence>
<keyword evidence="4" id="KW-1185">Reference proteome</keyword>
<dbReference type="RefSeq" id="WP_179727225.1">
    <property type="nucleotide sequence ID" value="NZ_BAABEF010000001.1"/>
</dbReference>
<organism evidence="3 4">
    <name type="scientific">Nocardioides kongjuensis</name>
    <dbReference type="NCBI Taxonomy" id="349522"/>
    <lineage>
        <taxon>Bacteria</taxon>
        <taxon>Bacillati</taxon>
        <taxon>Actinomycetota</taxon>
        <taxon>Actinomycetes</taxon>
        <taxon>Propionibacteriales</taxon>
        <taxon>Nocardioidaceae</taxon>
        <taxon>Nocardioides</taxon>
    </lineage>
</organism>
<keyword evidence="2" id="KW-0472">Membrane</keyword>
<evidence type="ECO:0000256" key="1">
    <source>
        <dbReference type="SAM" id="MobiDB-lite"/>
    </source>
</evidence>
<sequence length="297" mass="32710">MQLSPWRPVRPEPERFHDEGSADPPRIVLERVEAGDVHRRTERFRMLHRIAYRDREYGDLLVPADLGTFETDLTSVPTIFTWLVPRTGRHLPPALIHDGLVHAPDEAPTYLSVEGRVLDRVAADRVFRAAMRDTDTGPVRSWLVWSAITLSTIWHGSASWTRATHLRYRVAAAASVAIIVVLGVLATLDLFDVIDEVPWMGDRSFVMELVGGLAGAVVVPLLLGLTWGRFAVAGVVSGIALAVLLHVTVALGLITLAYQAAEWIARRRPVAAIVIAGIVIAAHLVLIVLFLTPFRSN</sequence>
<comment type="caution">
    <text evidence="3">The sequence shown here is derived from an EMBL/GenBank/DDBJ whole genome shotgun (WGS) entry which is preliminary data.</text>
</comment>
<accession>A0A852RKA3</accession>
<feature type="transmembrane region" description="Helical" evidence="2">
    <location>
        <begin position="205"/>
        <end position="225"/>
    </location>
</feature>
<feature type="compositionally biased region" description="Basic and acidic residues" evidence="1">
    <location>
        <begin position="9"/>
        <end position="20"/>
    </location>
</feature>
<feature type="transmembrane region" description="Helical" evidence="2">
    <location>
        <begin position="231"/>
        <end position="258"/>
    </location>
</feature>
<evidence type="ECO:0000313" key="4">
    <source>
        <dbReference type="Proteomes" id="UP000582231"/>
    </source>
</evidence>
<keyword evidence="2" id="KW-0812">Transmembrane</keyword>